<feature type="transmembrane region" description="Helical" evidence="6">
    <location>
        <begin position="92"/>
        <end position="114"/>
    </location>
</feature>
<protein>
    <submittedName>
        <fullName evidence="8">EamA family transporter</fullName>
    </submittedName>
</protein>
<dbReference type="STRING" id="1543721.AAY24_01065"/>
<comment type="caution">
    <text evidence="8">The sequence shown here is derived from an EMBL/GenBank/DDBJ whole genome shotgun (WGS) entry which is preliminary data.</text>
</comment>
<organism evidence="8 9">
    <name type="scientific">Sedimenticola thiotaurini</name>
    <dbReference type="NCBI Taxonomy" id="1543721"/>
    <lineage>
        <taxon>Bacteria</taxon>
        <taxon>Pseudomonadati</taxon>
        <taxon>Pseudomonadota</taxon>
        <taxon>Gammaproteobacteria</taxon>
        <taxon>Chromatiales</taxon>
        <taxon>Sedimenticolaceae</taxon>
        <taxon>Sedimenticola</taxon>
    </lineage>
</organism>
<reference evidence="8 9" key="1">
    <citation type="submission" date="2019-07" db="EMBL/GenBank/DDBJ databases">
        <title>The pathways for chlorine oxyanion respiration interact through the shared metabolite chlorate.</title>
        <authorList>
            <person name="Barnum T.P."/>
            <person name="Cheng Y."/>
            <person name="Hill K.A."/>
            <person name="Lucas L.N."/>
            <person name="Carlson H.K."/>
            <person name="Coates J.D."/>
        </authorList>
    </citation>
    <scope>NUCLEOTIDE SEQUENCE [LARGE SCALE GENOMIC DNA]</scope>
    <source>
        <strain evidence="8">BK-3</strain>
    </source>
</reference>
<dbReference type="InterPro" id="IPR000620">
    <property type="entry name" value="EamA_dom"/>
</dbReference>
<evidence type="ECO:0000313" key="9">
    <source>
        <dbReference type="Proteomes" id="UP000317355"/>
    </source>
</evidence>
<feature type="transmembrane region" description="Helical" evidence="6">
    <location>
        <begin position="150"/>
        <end position="170"/>
    </location>
</feature>
<evidence type="ECO:0000256" key="5">
    <source>
        <dbReference type="ARBA" id="ARBA00023136"/>
    </source>
</evidence>
<gene>
    <name evidence="8" type="ORF">FHK82_05390</name>
</gene>
<comment type="similarity">
    <text evidence="2">Belongs to the EamA transporter family.</text>
</comment>
<dbReference type="AlphaFoldDB" id="A0A558D9V8"/>
<name>A0A558D9V8_9GAMM</name>
<feature type="transmembrane region" description="Helical" evidence="6">
    <location>
        <begin position="190"/>
        <end position="209"/>
    </location>
</feature>
<evidence type="ECO:0000256" key="4">
    <source>
        <dbReference type="ARBA" id="ARBA00022989"/>
    </source>
</evidence>
<evidence type="ECO:0000256" key="6">
    <source>
        <dbReference type="SAM" id="Phobius"/>
    </source>
</evidence>
<feature type="transmembrane region" description="Helical" evidence="6">
    <location>
        <begin position="65"/>
        <end position="86"/>
    </location>
</feature>
<comment type="subcellular location">
    <subcellularLocation>
        <location evidence="1">Membrane</location>
        <topology evidence="1">Multi-pass membrane protein</topology>
    </subcellularLocation>
</comment>
<dbReference type="InterPro" id="IPR050638">
    <property type="entry name" value="AA-Vitamin_Transporters"/>
</dbReference>
<feature type="transmembrane region" description="Helical" evidence="6">
    <location>
        <begin position="121"/>
        <end position="138"/>
    </location>
</feature>
<dbReference type="GO" id="GO:0016020">
    <property type="term" value="C:membrane"/>
    <property type="evidence" value="ECO:0007669"/>
    <property type="project" value="UniProtKB-SubCell"/>
</dbReference>
<feature type="transmembrane region" description="Helical" evidence="6">
    <location>
        <begin position="35"/>
        <end position="53"/>
    </location>
</feature>
<dbReference type="EMBL" id="VMRY01000011">
    <property type="protein sequence ID" value="TVT57805.1"/>
    <property type="molecule type" value="Genomic_DNA"/>
</dbReference>
<feature type="transmembrane region" description="Helical" evidence="6">
    <location>
        <begin position="215"/>
        <end position="239"/>
    </location>
</feature>
<feature type="transmembrane region" description="Helical" evidence="6">
    <location>
        <begin position="270"/>
        <end position="289"/>
    </location>
</feature>
<feature type="transmembrane region" description="Helical" evidence="6">
    <location>
        <begin position="7"/>
        <end position="23"/>
    </location>
</feature>
<evidence type="ECO:0000256" key="2">
    <source>
        <dbReference type="ARBA" id="ARBA00007362"/>
    </source>
</evidence>
<accession>A0A558D9V8</accession>
<proteinExistence type="inferred from homology"/>
<feature type="domain" description="EamA" evidence="7">
    <location>
        <begin position="152"/>
        <end position="288"/>
    </location>
</feature>
<evidence type="ECO:0000256" key="3">
    <source>
        <dbReference type="ARBA" id="ARBA00022692"/>
    </source>
</evidence>
<keyword evidence="5 6" id="KW-0472">Membrane</keyword>
<dbReference type="SUPFAM" id="SSF103481">
    <property type="entry name" value="Multidrug resistance efflux transporter EmrE"/>
    <property type="match status" value="2"/>
</dbReference>
<evidence type="ECO:0000256" key="1">
    <source>
        <dbReference type="ARBA" id="ARBA00004141"/>
    </source>
</evidence>
<dbReference type="PANTHER" id="PTHR32322:SF2">
    <property type="entry name" value="EAMA DOMAIN-CONTAINING PROTEIN"/>
    <property type="match status" value="1"/>
</dbReference>
<dbReference type="InterPro" id="IPR037185">
    <property type="entry name" value="EmrE-like"/>
</dbReference>
<feature type="transmembrane region" description="Helical" evidence="6">
    <location>
        <begin position="246"/>
        <end position="264"/>
    </location>
</feature>
<evidence type="ECO:0000259" key="7">
    <source>
        <dbReference type="Pfam" id="PF00892"/>
    </source>
</evidence>
<keyword evidence="3 6" id="KW-0812">Transmembrane</keyword>
<dbReference type="PANTHER" id="PTHR32322">
    <property type="entry name" value="INNER MEMBRANE TRANSPORTER"/>
    <property type="match status" value="1"/>
</dbReference>
<keyword evidence="4 6" id="KW-1133">Transmembrane helix</keyword>
<dbReference type="Proteomes" id="UP000317355">
    <property type="component" value="Unassembled WGS sequence"/>
</dbReference>
<evidence type="ECO:0000313" key="8">
    <source>
        <dbReference type="EMBL" id="TVT57805.1"/>
    </source>
</evidence>
<feature type="domain" description="EamA" evidence="7">
    <location>
        <begin position="7"/>
        <end position="137"/>
    </location>
</feature>
<sequence>MLTHSVSLYFAAVFIWGSTWYAIKFQLGTVPPELSVAYRFALAAVILFAWCLLRGLPLRFNREQHFWMALQGLNLFCLNYLIFYWATAELTSGLIAVIFSTIVLMNIINSALFFRRSIDASMVAGALTGLLGIVLVFWPEVANLQQSSGAFKGLMLSLLGTFVASLGNMISARNQREHIPVIQGNAIGMAYGAIILFLFAVVQGVTFVYDTSLPYNLSLFYLALFGSVLAFGSYLTLLGRIGPEKAAYATVLFPLVALGISTFFEGYEWSLIAAGGVALVVAGNVLIIMPKRIVLQLLTLIKVRWARSL</sequence>
<dbReference type="Pfam" id="PF00892">
    <property type="entry name" value="EamA"/>
    <property type="match status" value="2"/>
</dbReference>